<dbReference type="EMBL" id="CAJNYV010002346">
    <property type="protein sequence ID" value="CAF3471734.1"/>
    <property type="molecule type" value="Genomic_DNA"/>
</dbReference>
<evidence type="ECO:0000313" key="3">
    <source>
        <dbReference type="Proteomes" id="UP000663865"/>
    </source>
</evidence>
<sequence>MTKNVGKGEESEDLDLSSDSSMEDVQEHNEWSMANDKKRKSKNHKSADDSDGKERPSQRQRTNISSTSVNFGNRPTMIVKDKNRPSIDKSNSMNKSAFVIISDKGNVSDGPRPNFIPDYALTVTMTSLDEGKPITKVNPFVIKKLIDGVCGTVKKVQYCRTGNLLIETFNNKQVRELLKVKSCMNGQYNVKVELATRFDTVKGVIYAPELFDCSEEVILKELEVFGVLEVKRINKGKEKEKTPLLVLSFAGKNLPEYILAGYRKYDVRCYMPKPLRCFVCQKFGHSSKSGCKLFRCVKCGLDHDSQACACLGPYKCVNCKGEHMASSFQCPNYKKEVEIIAIKVKQNISFPEARKIYYASQPRMLNTNSHRMHASYSNAVNNSVPGRLNISENRAQATNDRSGFRNSDARQGTQQNGAEGCENIISNDIIVQKLNELTKLLSLIGLARPSSGQQNMNLEKNPNIRPNLTASMQKSNEYPVTFDNESFWAFIAKLQSIMSTNLPPEKLTDKIANYANTLQVASDKISGSQGFKLLYTDNEY</sequence>
<protein>
    <recommendedName>
        <fullName evidence="4">Gag-like protein</fullName>
    </recommendedName>
</protein>
<dbReference type="Proteomes" id="UP000663865">
    <property type="component" value="Unassembled WGS sequence"/>
</dbReference>
<feature type="region of interest" description="Disordered" evidence="1">
    <location>
        <begin position="396"/>
        <end position="418"/>
    </location>
</feature>
<reference evidence="2" key="1">
    <citation type="submission" date="2021-02" db="EMBL/GenBank/DDBJ databases">
        <authorList>
            <person name="Nowell W R."/>
        </authorList>
    </citation>
    <scope>NUCLEOTIDE SEQUENCE</scope>
</reference>
<feature type="region of interest" description="Disordered" evidence="1">
    <location>
        <begin position="1"/>
        <end position="90"/>
    </location>
</feature>
<feature type="compositionally biased region" description="Acidic residues" evidence="1">
    <location>
        <begin position="10"/>
        <end position="24"/>
    </location>
</feature>
<evidence type="ECO:0000256" key="1">
    <source>
        <dbReference type="SAM" id="MobiDB-lite"/>
    </source>
</evidence>
<feature type="compositionally biased region" description="Basic and acidic residues" evidence="1">
    <location>
        <begin position="45"/>
        <end position="57"/>
    </location>
</feature>
<evidence type="ECO:0000313" key="2">
    <source>
        <dbReference type="EMBL" id="CAF3471734.1"/>
    </source>
</evidence>
<evidence type="ECO:0008006" key="4">
    <source>
        <dbReference type="Google" id="ProtNLM"/>
    </source>
</evidence>
<accession>A0A818F9G9</accession>
<comment type="caution">
    <text evidence="2">The sequence shown here is derived from an EMBL/GenBank/DDBJ whole genome shotgun (WGS) entry which is preliminary data.</text>
</comment>
<name>A0A818F9G9_9BILA</name>
<dbReference type="AlphaFoldDB" id="A0A818F9G9"/>
<feature type="compositionally biased region" description="Polar residues" evidence="1">
    <location>
        <begin position="59"/>
        <end position="73"/>
    </location>
</feature>
<organism evidence="2 3">
    <name type="scientific">Rotaria socialis</name>
    <dbReference type="NCBI Taxonomy" id="392032"/>
    <lineage>
        <taxon>Eukaryota</taxon>
        <taxon>Metazoa</taxon>
        <taxon>Spiralia</taxon>
        <taxon>Gnathifera</taxon>
        <taxon>Rotifera</taxon>
        <taxon>Eurotatoria</taxon>
        <taxon>Bdelloidea</taxon>
        <taxon>Philodinida</taxon>
        <taxon>Philodinidae</taxon>
        <taxon>Rotaria</taxon>
    </lineage>
</organism>
<feature type="compositionally biased region" description="Polar residues" evidence="1">
    <location>
        <begin position="396"/>
        <end position="417"/>
    </location>
</feature>
<gene>
    <name evidence="2" type="ORF">KIK155_LOCUS13870</name>
</gene>
<proteinExistence type="predicted"/>